<dbReference type="EMBL" id="VVIM01000011">
    <property type="protein sequence ID" value="KAB0791127.1"/>
    <property type="molecule type" value="Genomic_DNA"/>
</dbReference>
<keyword evidence="2" id="KW-1185">Reference proteome</keyword>
<reference evidence="1 2" key="1">
    <citation type="journal article" date="2018" name="Elife">
        <title>Firefly genomes illuminate parallel origins of bioluminescence in beetles.</title>
        <authorList>
            <person name="Fallon T.R."/>
            <person name="Lower S.E."/>
            <person name="Chang C.H."/>
            <person name="Bessho-Uehara M."/>
            <person name="Martin G.J."/>
            <person name="Bewick A.J."/>
            <person name="Behringer M."/>
            <person name="Debat H.J."/>
            <person name="Wong I."/>
            <person name="Day J.C."/>
            <person name="Suvorov A."/>
            <person name="Silva C.J."/>
            <person name="Stanger-Hall K.F."/>
            <person name="Hall D.W."/>
            <person name="Schmitz R.J."/>
            <person name="Nelson D.R."/>
            <person name="Lewis S.M."/>
            <person name="Shigenobu S."/>
            <person name="Bybee S.M."/>
            <person name="Larracuente A.M."/>
            <person name="Oba Y."/>
            <person name="Weng J.K."/>
        </authorList>
    </citation>
    <scope>NUCLEOTIDE SEQUENCE [LARGE SCALE GENOMIC DNA]</scope>
    <source>
        <strain evidence="1">1611_PpyrPB1</strain>
        <tissue evidence="1">Whole body</tissue>
    </source>
</reference>
<evidence type="ECO:0000313" key="1">
    <source>
        <dbReference type="EMBL" id="KAB0791127.1"/>
    </source>
</evidence>
<proteinExistence type="predicted"/>
<organism evidence="1 2">
    <name type="scientific">Photinus pyralis</name>
    <name type="common">Common eastern firefly</name>
    <name type="synonym">Lampyris pyralis</name>
    <dbReference type="NCBI Taxonomy" id="7054"/>
    <lineage>
        <taxon>Eukaryota</taxon>
        <taxon>Metazoa</taxon>
        <taxon>Ecdysozoa</taxon>
        <taxon>Arthropoda</taxon>
        <taxon>Hexapoda</taxon>
        <taxon>Insecta</taxon>
        <taxon>Pterygota</taxon>
        <taxon>Neoptera</taxon>
        <taxon>Endopterygota</taxon>
        <taxon>Coleoptera</taxon>
        <taxon>Polyphaga</taxon>
        <taxon>Elateriformia</taxon>
        <taxon>Elateroidea</taxon>
        <taxon>Lampyridae</taxon>
        <taxon>Lampyrinae</taxon>
        <taxon>Photinus</taxon>
    </lineage>
</organism>
<dbReference type="AlphaFoldDB" id="A0A5N4A1C6"/>
<evidence type="ECO:0000313" key="2">
    <source>
        <dbReference type="Proteomes" id="UP000327044"/>
    </source>
</evidence>
<dbReference type="Proteomes" id="UP000327044">
    <property type="component" value="Unassembled WGS sequence"/>
</dbReference>
<protein>
    <submittedName>
        <fullName evidence="1">Uncharacterized protein</fullName>
    </submittedName>
</protein>
<accession>A0A5N4A1C6</accession>
<comment type="caution">
    <text evidence="1">The sequence shown here is derived from an EMBL/GenBank/DDBJ whole genome shotgun (WGS) entry which is preliminary data.</text>
</comment>
<name>A0A5N4A1C6_PHOPY</name>
<sequence length="118" mass="13550">MAINGNFLKYILNYRHNLLSSLLTKECNLPVLYKSQKTFLHFQNCGMHTLQHKQPRAKTRRTHLSPHNAKQTTTAVIGQAFYKAIRKPCITHLIIVLSTIAEVAEEVILRRLQGPTEE</sequence>
<dbReference type="InParanoid" id="A0A5N4A1C6"/>
<gene>
    <name evidence="1" type="ORF">PPYR_02927</name>
</gene>